<dbReference type="PANTHER" id="PTHR23501">
    <property type="entry name" value="MAJOR FACILITATOR SUPERFAMILY"/>
    <property type="match status" value="1"/>
</dbReference>
<evidence type="ECO:0000259" key="6">
    <source>
        <dbReference type="PROSITE" id="PS50850"/>
    </source>
</evidence>
<dbReference type="InParanoid" id="A0A2N3N7X7"/>
<dbReference type="Gene3D" id="1.20.1250.20">
    <property type="entry name" value="MFS general substrate transporter like domains"/>
    <property type="match status" value="2"/>
</dbReference>
<feature type="transmembrane region" description="Helical" evidence="5">
    <location>
        <begin position="258"/>
        <end position="277"/>
    </location>
</feature>
<dbReference type="Pfam" id="PF07690">
    <property type="entry name" value="MFS_1"/>
    <property type="match status" value="1"/>
</dbReference>
<dbReference type="PANTHER" id="PTHR23501:SF33">
    <property type="entry name" value="MAJOR FACILITATOR SUPERFAMILY (MFS) PROFILE DOMAIN-CONTAINING PROTEIN"/>
    <property type="match status" value="1"/>
</dbReference>
<feature type="transmembrane region" description="Helical" evidence="5">
    <location>
        <begin position="321"/>
        <end position="345"/>
    </location>
</feature>
<proteinExistence type="predicted"/>
<evidence type="ECO:0000256" key="3">
    <source>
        <dbReference type="ARBA" id="ARBA00022989"/>
    </source>
</evidence>
<evidence type="ECO:0000256" key="4">
    <source>
        <dbReference type="ARBA" id="ARBA00023136"/>
    </source>
</evidence>
<dbReference type="GO" id="GO:0015174">
    <property type="term" value="F:basic amino acid transmembrane transporter activity"/>
    <property type="evidence" value="ECO:0007669"/>
    <property type="project" value="TreeGrafter"/>
</dbReference>
<evidence type="ECO:0000256" key="1">
    <source>
        <dbReference type="ARBA" id="ARBA00004141"/>
    </source>
</evidence>
<accession>A0A2N3N7X7</accession>
<dbReference type="Proteomes" id="UP000233524">
    <property type="component" value="Unassembled WGS sequence"/>
</dbReference>
<dbReference type="OrthoDB" id="6770063at2759"/>
<dbReference type="InterPro" id="IPR020846">
    <property type="entry name" value="MFS_dom"/>
</dbReference>
<comment type="subcellular location">
    <subcellularLocation>
        <location evidence="1">Membrane</location>
        <topology evidence="1">Multi-pass membrane protein</topology>
    </subcellularLocation>
</comment>
<feature type="transmembrane region" description="Helical" evidence="5">
    <location>
        <begin position="230"/>
        <end position="251"/>
    </location>
</feature>
<keyword evidence="4 5" id="KW-0472">Membrane</keyword>
<comment type="caution">
    <text evidence="7">The sequence shown here is derived from an EMBL/GenBank/DDBJ whole genome shotgun (WGS) entry which is preliminary data.</text>
</comment>
<feature type="transmembrane region" description="Helical" evidence="5">
    <location>
        <begin position="46"/>
        <end position="66"/>
    </location>
</feature>
<protein>
    <recommendedName>
        <fullName evidence="6">Major facilitator superfamily (MFS) profile domain-containing protein</fullName>
    </recommendedName>
</protein>
<feature type="transmembrane region" description="Helical" evidence="5">
    <location>
        <begin position="289"/>
        <end position="309"/>
    </location>
</feature>
<dbReference type="InterPro" id="IPR036259">
    <property type="entry name" value="MFS_trans_sf"/>
</dbReference>
<feature type="transmembrane region" description="Helical" evidence="5">
    <location>
        <begin position="123"/>
        <end position="142"/>
    </location>
</feature>
<dbReference type="EMBL" id="NLAX01000095">
    <property type="protein sequence ID" value="PKS08550.1"/>
    <property type="molecule type" value="Genomic_DNA"/>
</dbReference>
<evidence type="ECO:0000313" key="7">
    <source>
        <dbReference type="EMBL" id="PKS08550.1"/>
    </source>
</evidence>
<reference evidence="7 8" key="1">
    <citation type="journal article" date="2017" name="G3 (Bethesda)">
        <title>First Draft Genome Sequence of the Pathogenic Fungus Lomentospora prolificans (Formerly Scedosporium prolificans).</title>
        <authorList>
            <person name="Luo R."/>
            <person name="Zimin A."/>
            <person name="Workman R."/>
            <person name="Fan Y."/>
            <person name="Pertea G."/>
            <person name="Grossman N."/>
            <person name="Wear M.P."/>
            <person name="Jia B."/>
            <person name="Miller H."/>
            <person name="Casadevall A."/>
            <person name="Timp W."/>
            <person name="Zhang S.X."/>
            <person name="Salzberg S.L."/>
        </authorList>
    </citation>
    <scope>NUCLEOTIDE SEQUENCE [LARGE SCALE GENOMIC DNA]</scope>
    <source>
        <strain evidence="7 8">JHH-5317</strain>
    </source>
</reference>
<dbReference type="VEuPathDB" id="FungiDB:jhhlp_004936"/>
<evidence type="ECO:0000256" key="5">
    <source>
        <dbReference type="SAM" id="Phobius"/>
    </source>
</evidence>
<evidence type="ECO:0000256" key="2">
    <source>
        <dbReference type="ARBA" id="ARBA00022692"/>
    </source>
</evidence>
<keyword evidence="3 5" id="KW-1133">Transmembrane helix</keyword>
<keyword evidence="8" id="KW-1185">Reference proteome</keyword>
<feature type="transmembrane region" description="Helical" evidence="5">
    <location>
        <begin position="154"/>
        <end position="173"/>
    </location>
</feature>
<dbReference type="PROSITE" id="PS50850">
    <property type="entry name" value="MFS"/>
    <property type="match status" value="1"/>
</dbReference>
<name>A0A2N3N7X7_9PEZI</name>
<keyword evidence="2 5" id="KW-0812">Transmembrane</keyword>
<dbReference type="STRING" id="41688.A0A2N3N7X7"/>
<dbReference type="SUPFAM" id="SSF103473">
    <property type="entry name" value="MFS general substrate transporter"/>
    <property type="match status" value="1"/>
</dbReference>
<gene>
    <name evidence="7" type="ORF">jhhlp_004936</name>
</gene>
<sequence>MATNADLVPIRDVAAWQAGLNLAATTGRSLGGPVGGFLADTIGWRWSFTGQAPIFIVASFLSWAFLPRGHLNHFHHKDDAVADTVPEGDQEANGADSVAAPVGAPAAVLPIEHEENGSSLSRIDFLGAFLLALTILAILVPLDIGGKAFGWTHPVIILLFATSVLAGALFILVESRWAPEPVFPLELLRKRNIVNSYIILGAMSAAQLGLMFSVPIYFQVSQRVSNAKAGAHLFPAVLGNAVGAIVAGVIIKRTGKYKATLMFGTLASAFSYFLLFVRWHGHTNTLESLYIVPSGFGMGITQTAVFTSIQASVDRKRRAPAIAGMYLTSQLGMILGLAVVSAVVMETVRWKLDQLLILLDIAEAARAEILEKAASNIDYLDEVSGGVYAAIVESYILGLEWSHLVSIGSSLFGFAAASVLKEQKL</sequence>
<dbReference type="InterPro" id="IPR011701">
    <property type="entry name" value="MFS"/>
</dbReference>
<feature type="domain" description="Major facilitator superfamily (MFS) profile" evidence="6">
    <location>
        <begin position="1"/>
        <end position="425"/>
    </location>
</feature>
<dbReference type="AlphaFoldDB" id="A0A2N3N7X7"/>
<evidence type="ECO:0000313" key="8">
    <source>
        <dbReference type="Proteomes" id="UP000233524"/>
    </source>
</evidence>
<organism evidence="7 8">
    <name type="scientific">Lomentospora prolificans</name>
    <dbReference type="NCBI Taxonomy" id="41688"/>
    <lineage>
        <taxon>Eukaryota</taxon>
        <taxon>Fungi</taxon>
        <taxon>Dikarya</taxon>
        <taxon>Ascomycota</taxon>
        <taxon>Pezizomycotina</taxon>
        <taxon>Sordariomycetes</taxon>
        <taxon>Hypocreomycetidae</taxon>
        <taxon>Microascales</taxon>
        <taxon>Microascaceae</taxon>
        <taxon>Lomentospora</taxon>
    </lineage>
</organism>
<feature type="transmembrane region" description="Helical" evidence="5">
    <location>
        <begin position="194"/>
        <end position="218"/>
    </location>
</feature>
<dbReference type="GO" id="GO:0000329">
    <property type="term" value="C:fungal-type vacuole membrane"/>
    <property type="evidence" value="ECO:0007669"/>
    <property type="project" value="TreeGrafter"/>
</dbReference>